<dbReference type="GO" id="GO:0046872">
    <property type="term" value="F:metal ion binding"/>
    <property type="evidence" value="ECO:0007669"/>
    <property type="project" value="UniProtKB-KW"/>
</dbReference>
<dbReference type="Gene3D" id="3.40.1190.10">
    <property type="entry name" value="Mur-like, catalytic domain"/>
    <property type="match status" value="1"/>
</dbReference>
<dbReference type="InterPro" id="IPR036638">
    <property type="entry name" value="HLH_DNA-bd_sf"/>
</dbReference>
<dbReference type="PROSITE" id="PS01012">
    <property type="entry name" value="FOLYLPOLYGLU_SYNT_2"/>
    <property type="match status" value="1"/>
</dbReference>
<evidence type="ECO:0000256" key="2">
    <source>
        <dbReference type="ARBA" id="ARBA00008276"/>
    </source>
</evidence>
<dbReference type="GO" id="GO:0009396">
    <property type="term" value="P:folic acid-containing compound biosynthetic process"/>
    <property type="evidence" value="ECO:0007669"/>
    <property type="project" value="UniProtKB-ARBA"/>
</dbReference>
<evidence type="ECO:0000256" key="6">
    <source>
        <dbReference type="ARBA" id="ARBA00022840"/>
    </source>
</evidence>
<dbReference type="InterPro" id="IPR013221">
    <property type="entry name" value="Mur_ligase_cen"/>
</dbReference>
<dbReference type="SUPFAM" id="SSF53623">
    <property type="entry name" value="MurD-like peptide ligases, catalytic domain"/>
    <property type="match status" value="1"/>
</dbReference>
<name>A0ABD1X3C9_9LAMI</name>
<gene>
    <name evidence="14" type="ORF">Fot_00919</name>
</gene>
<evidence type="ECO:0000256" key="11">
    <source>
        <dbReference type="ARBA" id="ARBA00023242"/>
    </source>
</evidence>
<dbReference type="SUPFAM" id="SSF53244">
    <property type="entry name" value="MurD-like peptide ligases, peptide-binding domain"/>
    <property type="match status" value="1"/>
</dbReference>
<dbReference type="PROSITE" id="PS01011">
    <property type="entry name" value="FOLYLPOLYGLU_SYNT_1"/>
    <property type="match status" value="1"/>
</dbReference>
<dbReference type="EMBL" id="JBFOLJ010000001">
    <property type="protein sequence ID" value="KAL2556180.1"/>
    <property type="molecule type" value="Genomic_DNA"/>
</dbReference>
<dbReference type="Gene3D" id="4.10.280.10">
    <property type="entry name" value="Helix-loop-helix DNA-binding domain"/>
    <property type="match status" value="1"/>
</dbReference>
<keyword evidence="10" id="KW-0804">Transcription</keyword>
<dbReference type="Pfam" id="PF00010">
    <property type="entry name" value="HLH"/>
    <property type="match status" value="1"/>
</dbReference>
<evidence type="ECO:0000256" key="3">
    <source>
        <dbReference type="ARBA" id="ARBA00022598"/>
    </source>
</evidence>
<dbReference type="FunFam" id="3.40.1190.10:FF:000012">
    <property type="entry name" value="Dihydrofolate synthetase"/>
    <property type="match status" value="1"/>
</dbReference>
<dbReference type="Gene3D" id="3.90.190.20">
    <property type="entry name" value="Mur ligase, C-terminal domain"/>
    <property type="match status" value="1"/>
</dbReference>
<dbReference type="InterPro" id="IPR018109">
    <property type="entry name" value="Folylpolyglutamate_synth_CS"/>
</dbReference>
<evidence type="ECO:0000256" key="9">
    <source>
        <dbReference type="ARBA" id="ARBA00023125"/>
    </source>
</evidence>
<dbReference type="InterPro" id="IPR044283">
    <property type="entry name" value="FAMA/SPEECHLESS/MUTE-like"/>
</dbReference>
<keyword evidence="6" id="KW-0067">ATP-binding</keyword>
<dbReference type="InterPro" id="IPR011598">
    <property type="entry name" value="bHLH_dom"/>
</dbReference>
<comment type="caution">
    <text evidence="14">The sequence shown here is derived from an EMBL/GenBank/DDBJ whole genome shotgun (WGS) entry which is preliminary data.</text>
</comment>
<feature type="compositionally biased region" description="Low complexity" evidence="12">
    <location>
        <begin position="837"/>
        <end position="849"/>
    </location>
</feature>
<keyword evidence="9" id="KW-0238">DNA-binding</keyword>
<organism evidence="14 15">
    <name type="scientific">Forsythia ovata</name>
    <dbReference type="NCBI Taxonomy" id="205694"/>
    <lineage>
        <taxon>Eukaryota</taxon>
        <taxon>Viridiplantae</taxon>
        <taxon>Streptophyta</taxon>
        <taxon>Embryophyta</taxon>
        <taxon>Tracheophyta</taxon>
        <taxon>Spermatophyta</taxon>
        <taxon>Magnoliopsida</taxon>
        <taxon>eudicotyledons</taxon>
        <taxon>Gunneridae</taxon>
        <taxon>Pentapetalae</taxon>
        <taxon>asterids</taxon>
        <taxon>lamiids</taxon>
        <taxon>Lamiales</taxon>
        <taxon>Oleaceae</taxon>
        <taxon>Forsythieae</taxon>
        <taxon>Forsythia</taxon>
    </lineage>
</organism>
<protein>
    <submittedName>
        <fullName evidence="14">Dihydrofolate synthetase</fullName>
    </submittedName>
</protein>
<dbReference type="GO" id="GO:0016881">
    <property type="term" value="F:acid-amino acid ligase activity"/>
    <property type="evidence" value="ECO:0007669"/>
    <property type="project" value="UniProtKB-ARBA"/>
</dbReference>
<feature type="compositionally biased region" description="Low complexity" evidence="12">
    <location>
        <begin position="797"/>
        <end position="807"/>
    </location>
</feature>
<accession>A0ABD1X3C9</accession>
<sequence>MKIPCVFYSFTTRPFYRQIPAYFQSTPMFLNPSRRAFSTDFSEDPELKEFMEYMDGLKNYEKSGVPKGAGTDSDEGFDLGRMKRLLQLLGNPQSQFKAIHIAGTKGKGSTAAFLSTILRAEGYSVGCYTSPHMQTIRERITLGRSGEPVSAKALNCHFQKAKMDLERAVKFEKGRLSHFEVFTALAFSVFAQEKVDVAVVEAGLGGARDATNVITSSELAVSIITTIGEEHLAALGGSLESIAVAKSGIIKDGRPLVLGGPFLPHIERILRDKASSMSSPVVSASDSGNRSILKGFTKQCQKPYQLCDILLGIERDLSLFIELFDVKLHMLGSHQLQNATTATCAALCLRHQGWRLSDTSIRAGLESTFLLGRSQFLTPKEAEMLGLPGATILLDGAHTKESARALTNTIKMTFPGARLVLVVAMASDKDHLGFATELLSVGCLEAVFFTEIGIAGGKSRSTSASLLKDSWIQASRERSNDIMDCGIVESEFFKDKLTQSAGQMESQTILFAEGSLVPLMRVGDEILKAKSVEFGIIVVTGSLHIVSVLSGGVFPRSPLALNFVVFNLKPGNHSFAAVMFIISMQILDFITYHRKSMPGATPNPRHPRPVYRTERYFERKKRRRIDISVSCFQMDGENLSDLFEDAEFSTEAILGGASPDDIFSILEALDGVSDFNSEVGLLVSQKSNSSSIFQEFETEFEASPKCKKQKVIATANSMDGQERISHITVERNRRKQMNEHLTVLRSFMPSFYVKRADQASIIGGVVDYITELQQVLQSLEAKKQRKAYTEVLSPRLVSSPRPSALSPRKPPLSPRLNLPISPRTPQPNSPYKTWLHSPTNSSSNSSMNDSVNELVANSKSAIADVEVKFSCPNVLLKTVSPKIQGQTVKIISALEQLSLEILHVNVSTVGETMRNSFTIKLHKSCVLENLDEGEEIEMYRREANPKEYVAIANHVLEEYNVGDEEEEEITQRFGTKK</sequence>
<evidence type="ECO:0000256" key="4">
    <source>
        <dbReference type="ARBA" id="ARBA00022723"/>
    </source>
</evidence>
<dbReference type="PANTHER" id="PTHR46684:SF4">
    <property type="entry name" value="TRANSCRIPTION FACTOR SPEECHLESS"/>
    <property type="match status" value="1"/>
</dbReference>
<dbReference type="PANTHER" id="PTHR46684">
    <property type="entry name" value="TRANSCRIPTION FACTOR FAMA"/>
    <property type="match status" value="1"/>
</dbReference>
<evidence type="ECO:0000256" key="8">
    <source>
        <dbReference type="ARBA" id="ARBA00023015"/>
    </source>
</evidence>
<dbReference type="CDD" id="cd11448">
    <property type="entry name" value="bHLH_AtFAMA_like"/>
    <property type="match status" value="1"/>
</dbReference>
<comment type="subcellular location">
    <subcellularLocation>
        <location evidence="1">Nucleus</location>
    </subcellularLocation>
</comment>
<reference evidence="15" key="1">
    <citation type="submission" date="2024-07" db="EMBL/GenBank/DDBJ databases">
        <title>Two chromosome-level genome assemblies of Korean endemic species Abeliophyllum distichum and Forsythia ovata (Oleaceae).</title>
        <authorList>
            <person name="Jang H."/>
        </authorList>
    </citation>
    <scope>NUCLEOTIDE SEQUENCE [LARGE SCALE GENOMIC DNA]</scope>
</reference>
<keyword evidence="3" id="KW-0436">Ligase</keyword>
<dbReference type="InterPro" id="IPR001645">
    <property type="entry name" value="Folylpolyglutamate_synth"/>
</dbReference>
<evidence type="ECO:0000256" key="7">
    <source>
        <dbReference type="ARBA" id="ARBA00022842"/>
    </source>
</evidence>
<dbReference type="AlphaFoldDB" id="A0ABD1X3C9"/>
<evidence type="ECO:0000256" key="10">
    <source>
        <dbReference type="ARBA" id="ARBA00023163"/>
    </source>
</evidence>
<keyword evidence="15" id="KW-1185">Reference proteome</keyword>
<feature type="region of interest" description="Disordered" evidence="12">
    <location>
        <begin position="797"/>
        <end position="849"/>
    </location>
</feature>
<feature type="domain" description="BHLH" evidence="13">
    <location>
        <begin position="721"/>
        <end position="772"/>
    </location>
</feature>
<dbReference type="GO" id="GO:0005524">
    <property type="term" value="F:ATP binding"/>
    <property type="evidence" value="ECO:0007669"/>
    <property type="project" value="UniProtKB-KW"/>
</dbReference>
<dbReference type="SUPFAM" id="SSF47459">
    <property type="entry name" value="HLH, helix-loop-helix DNA-binding domain"/>
    <property type="match status" value="1"/>
</dbReference>
<dbReference type="NCBIfam" id="TIGR01499">
    <property type="entry name" value="folC"/>
    <property type="match status" value="1"/>
</dbReference>
<keyword evidence="5" id="KW-0547">Nucleotide-binding</keyword>
<keyword evidence="11" id="KW-0539">Nucleus</keyword>
<dbReference type="SMART" id="SM00353">
    <property type="entry name" value="HLH"/>
    <property type="match status" value="1"/>
</dbReference>
<dbReference type="GO" id="GO:0003677">
    <property type="term" value="F:DNA binding"/>
    <property type="evidence" value="ECO:0007669"/>
    <property type="project" value="UniProtKB-KW"/>
</dbReference>
<dbReference type="Proteomes" id="UP001604277">
    <property type="component" value="Unassembled WGS sequence"/>
</dbReference>
<dbReference type="InterPro" id="IPR036615">
    <property type="entry name" value="Mur_ligase_C_dom_sf"/>
</dbReference>
<evidence type="ECO:0000256" key="12">
    <source>
        <dbReference type="SAM" id="MobiDB-lite"/>
    </source>
</evidence>
<evidence type="ECO:0000256" key="1">
    <source>
        <dbReference type="ARBA" id="ARBA00004123"/>
    </source>
</evidence>
<dbReference type="GO" id="GO:0005634">
    <property type="term" value="C:nucleus"/>
    <property type="evidence" value="ECO:0007669"/>
    <property type="project" value="UniProtKB-SubCell"/>
</dbReference>
<evidence type="ECO:0000259" key="13">
    <source>
        <dbReference type="PROSITE" id="PS50888"/>
    </source>
</evidence>
<keyword evidence="8" id="KW-0805">Transcription regulation</keyword>
<evidence type="ECO:0000313" key="15">
    <source>
        <dbReference type="Proteomes" id="UP001604277"/>
    </source>
</evidence>
<evidence type="ECO:0000256" key="5">
    <source>
        <dbReference type="ARBA" id="ARBA00022741"/>
    </source>
</evidence>
<comment type="similarity">
    <text evidence="2">Belongs to the folylpolyglutamate synthase family.</text>
</comment>
<dbReference type="PROSITE" id="PS50888">
    <property type="entry name" value="BHLH"/>
    <property type="match status" value="1"/>
</dbReference>
<keyword evidence="4" id="KW-0479">Metal-binding</keyword>
<dbReference type="InterPro" id="IPR036565">
    <property type="entry name" value="Mur-like_cat_sf"/>
</dbReference>
<evidence type="ECO:0000313" key="14">
    <source>
        <dbReference type="EMBL" id="KAL2556180.1"/>
    </source>
</evidence>
<dbReference type="Pfam" id="PF08245">
    <property type="entry name" value="Mur_ligase_M"/>
    <property type="match status" value="1"/>
</dbReference>
<keyword evidence="7" id="KW-0460">Magnesium</keyword>
<proteinExistence type="inferred from homology"/>